<dbReference type="EnsemblBacteria" id="BAC49529">
    <property type="protein sequence ID" value="BAC49529"/>
    <property type="gene ID" value="BAC49529"/>
</dbReference>
<dbReference type="AlphaFoldDB" id="Q89MC9"/>
<dbReference type="InterPro" id="IPR001054">
    <property type="entry name" value="A/G_cyclase"/>
</dbReference>
<dbReference type="PROSITE" id="PS50125">
    <property type="entry name" value="GUANYLATE_CYCLASE_2"/>
    <property type="match status" value="1"/>
</dbReference>
<dbReference type="PATRIC" id="fig|224911.5.peg.4290"/>
<dbReference type="GO" id="GO:0006171">
    <property type="term" value="P:cAMP biosynthetic process"/>
    <property type="evidence" value="ECO:0000318"/>
    <property type="project" value="GO_Central"/>
</dbReference>
<evidence type="ECO:0000256" key="1">
    <source>
        <dbReference type="SAM" id="MobiDB-lite"/>
    </source>
</evidence>
<dbReference type="InterPro" id="IPR050697">
    <property type="entry name" value="Adenylyl/Guanylyl_Cyclase_3/4"/>
</dbReference>
<dbReference type="HOGENOM" id="CLU_039833_0_0_5"/>
<dbReference type="OrthoDB" id="4565346at2"/>
<reference evidence="4" key="1">
    <citation type="journal article" date="2002" name="DNA Res.">
        <title>Complete genomic sequence of nitrogen-fixing symbiotic bacterium Bradyrhizobium japonicum USDA110.</title>
        <authorList>
            <person name="Kaneko T."/>
            <person name="Nakamura Y."/>
            <person name="Sato S."/>
            <person name="Minamisawa K."/>
            <person name="Uchiumi T."/>
            <person name="Sasamoto S."/>
            <person name="Watanabe A."/>
            <person name="Idesawa K."/>
            <person name="Iriguchi M."/>
            <person name="Kawashima K."/>
            <person name="Kohara M."/>
            <person name="Matsumoto M."/>
            <person name="Shimpo S."/>
            <person name="Tsuruoka H."/>
            <person name="Wada T."/>
            <person name="Yamada M."/>
            <person name="Tabata S."/>
        </authorList>
    </citation>
    <scope>NUCLEOTIDE SEQUENCE [LARGE SCALE GENOMIC DNA]</scope>
    <source>
        <strain evidence="4">JCM 10833 / BCRC 13528 / IAM 13628 / NBRC 14792 / USDA 110</strain>
    </source>
</reference>
<proteinExistence type="predicted"/>
<dbReference type="SMART" id="SM00044">
    <property type="entry name" value="CYCc"/>
    <property type="match status" value="1"/>
</dbReference>
<dbReference type="GO" id="GO:0004016">
    <property type="term" value="F:adenylate cyclase activity"/>
    <property type="evidence" value="ECO:0000318"/>
    <property type="project" value="GO_Central"/>
</dbReference>
<dbReference type="SUPFAM" id="SSF55073">
    <property type="entry name" value="Nucleotide cyclase"/>
    <property type="match status" value="1"/>
</dbReference>
<name>Q89MC9_BRADU</name>
<dbReference type="Pfam" id="PF00211">
    <property type="entry name" value="Guanylate_cyc"/>
    <property type="match status" value="1"/>
</dbReference>
<dbReference type="GO" id="GO:0035556">
    <property type="term" value="P:intracellular signal transduction"/>
    <property type="evidence" value="ECO:0007669"/>
    <property type="project" value="InterPro"/>
</dbReference>
<dbReference type="EMBL" id="BA000040">
    <property type="protein sequence ID" value="BAC49529.1"/>
    <property type="molecule type" value="Genomic_DNA"/>
</dbReference>
<dbReference type="InParanoid" id="Q89MC9"/>
<dbReference type="eggNOG" id="COG2114">
    <property type="taxonomic scope" value="Bacteria"/>
</dbReference>
<sequence length="506" mass="54714">MKHLAKAWPGRRTSTGHLQCRRSLVRRPSHDASLQPATRGRARHRSEKAMTPPERFDGLPLGSRCRQHGSQRICVVGSKREGIEMGSETSDPSPRSYPPSVSFVRRAGPVAVAPGIADTFAQIEQWLLEEASAERQMIDLLVKLIRQMKAAGSSVDRLTLHIGTLHPQLVGFAWVWNADDGFCDEVRVADAAVDSDAYRLNPLQRIVETAESIRREPTEPSSQAEFPIMIELAAAGMTDYVAIPLSGLDTRNVITIATKARGGFAEAEIDSLTRLFKLFALHVQRHSELKISENALGAYLGYGAAAKVLEGAIKRGAGDSIRAVIWISDLRNFTKMSDVLAPADMLVLLNAYFEAMASAVAAHGGEILKFIGDGMLAVFPETVGVAEASRAAVSAAREAIARLEASNRAIRVASDAEDHASLRAGIVLHEGEVFFGNIGAPDRLDFTVIGAAVNEACRVEALTKTIGRDLLLTEAVARHLSHDVEHLGEHQLRGVSARMSVYGMAG</sequence>
<gene>
    <name evidence="3" type="ordered locus">blr4264</name>
</gene>
<organism evidence="3 4">
    <name type="scientific">Bradyrhizobium diazoefficiens (strain JCM 10833 / BCRC 13528 / IAM 13628 / NBRC 14792 / USDA 110)</name>
    <dbReference type="NCBI Taxonomy" id="224911"/>
    <lineage>
        <taxon>Bacteria</taxon>
        <taxon>Pseudomonadati</taxon>
        <taxon>Pseudomonadota</taxon>
        <taxon>Alphaproteobacteria</taxon>
        <taxon>Hyphomicrobiales</taxon>
        <taxon>Nitrobacteraceae</taxon>
        <taxon>Bradyrhizobium</taxon>
    </lineage>
</organism>
<feature type="region of interest" description="Disordered" evidence="1">
    <location>
        <begin position="24"/>
        <end position="62"/>
    </location>
</feature>
<dbReference type="PANTHER" id="PTHR43081:SF11">
    <property type="entry name" value="BLR2264 PROTEIN"/>
    <property type="match status" value="1"/>
</dbReference>
<evidence type="ECO:0000313" key="4">
    <source>
        <dbReference type="Proteomes" id="UP000002526"/>
    </source>
</evidence>
<dbReference type="InterPro" id="IPR029787">
    <property type="entry name" value="Nucleotide_cyclase"/>
</dbReference>
<dbReference type="STRING" id="224911.AAV28_18385"/>
<protein>
    <submittedName>
        <fullName evidence="3">Blr4264 protein</fullName>
    </submittedName>
</protein>
<dbReference type="KEGG" id="bja:blr4264"/>
<dbReference type="Proteomes" id="UP000002526">
    <property type="component" value="Chromosome"/>
</dbReference>
<dbReference type="CDD" id="cd07302">
    <property type="entry name" value="CHD"/>
    <property type="match status" value="1"/>
</dbReference>
<evidence type="ECO:0000313" key="3">
    <source>
        <dbReference type="EMBL" id="BAC49529.1"/>
    </source>
</evidence>
<dbReference type="Gene3D" id="3.30.70.1230">
    <property type="entry name" value="Nucleotide cyclase"/>
    <property type="match status" value="1"/>
</dbReference>
<keyword evidence="4" id="KW-1185">Reference proteome</keyword>
<dbReference type="PhylomeDB" id="Q89MC9"/>
<feature type="domain" description="Guanylate cyclase" evidence="2">
    <location>
        <begin position="324"/>
        <end position="460"/>
    </location>
</feature>
<accession>Q89MC9</accession>
<feature type="region of interest" description="Disordered" evidence="1">
    <location>
        <begin position="79"/>
        <end position="99"/>
    </location>
</feature>
<evidence type="ECO:0000259" key="2">
    <source>
        <dbReference type="PROSITE" id="PS50125"/>
    </source>
</evidence>
<dbReference type="PANTHER" id="PTHR43081">
    <property type="entry name" value="ADENYLATE CYCLASE, TERMINAL-DIFFERENTIATION SPECIFIC-RELATED"/>
    <property type="match status" value="1"/>
</dbReference>